<evidence type="ECO:0000256" key="8">
    <source>
        <dbReference type="ARBA" id="ARBA00023134"/>
    </source>
</evidence>
<dbReference type="SUPFAM" id="SSF54211">
    <property type="entry name" value="Ribosomal protein S5 domain 2-like"/>
    <property type="match status" value="1"/>
</dbReference>
<keyword evidence="6 10" id="KW-0251">Elongation factor</keyword>
<sequence>MARKEDVVKRAAELMNKLDKIRNIGIVAHIDHGKSTLTDNLVASSGLMSQELAGKQLIMDFEDQEQQRGITINAANISVVQELNGEEYLINIIDTPGHVDFSGEVLRAMRAVDGVIIVVDAVESVMPQTETVIRQALKEYVQPVLFINKVDRLIEELQVTDEQMKERFVKVIAQVNTLIKNNAPNEFKNKWTVRVEDGSVCFGSAYHNWAVSVGSMKKTGIGFKEVYDLINSDRQKELAEKSPIFSVLTEMVINHLPSPVEAQKYRIKIIWGGDEESEIGKAMITTDPKGPFSMMVTDVSVDPHAGDIATGRVYSGKIVRGAKLRLVKADREINVQKVGVYMGPDFVEAEAVPAGNIVAIVGAKEVYAGQTIASYEIKEFESFKSKAEPVMTVSIEAKHTKDLPKLIEVLRQLSKEDPNLVTTINQETGEHLLSGMGELHLEVNQYRITQHHKVPIEVSPPIVVYHETINKSSRTVATKSPNRHNHFFLSVEPMPRELLDRLIEERIEAKIRPKDKEIVAKLQEVGFSNDVAKKIWMVHNHNVLVDVTRGIQALHEIKELVIQGFADAMNEGPLAKEKCYGVIVKLEDAKLHEDSIHRGPAQVLPAVTRGIYGAMLSADAVLYEPKQNLAITVPERFMGSATKELGSRRTQISEIRSEGDASIIIAKAPVKELIGFSAAIRGATEGRAIWTAEFSGYEILPRELQKQIIAEIRKRKGMDPEPKPASFFLEG</sequence>
<dbReference type="EMBL" id="DUFG01000017">
    <property type="protein sequence ID" value="HIH08317.1"/>
    <property type="molecule type" value="Genomic_DNA"/>
</dbReference>
<comment type="similarity">
    <text evidence="2 10">Belongs to the TRAFAC class translation factor GTPase superfamily. Classic translation factor GTPase family. EF-G/EF-2 subfamily.</text>
</comment>
<evidence type="ECO:0000259" key="11">
    <source>
        <dbReference type="PROSITE" id="PS51722"/>
    </source>
</evidence>
<evidence type="ECO:0000313" key="13">
    <source>
        <dbReference type="EMBL" id="MBS3059569.1"/>
    </source>
</evidence>
<keyword evidence="8 10" id="KW-0342">GTP-binding</keyword>
<evidence type="ECO:0000256" key="9">
    <source>
        <dbReference type="ARBA" id="ARBA00024731"/>
    </source>
</evidence>
<comment type="subcellular location">
    <subcellularLocation>
        <location evidence="1 10">Cytoplasm</location>
    </subcellularLocation>
</comment>
<dbReference type="InterPro" id="IPR031157">
    <property type="entry name" value="G_TR_CS"/>
</dbReference>
<dbReference type="AlphaFoldDB" id="A0A7J4IX04"/>
<dbReference type="FunFam" id="3.30.70.870:FF:000002">
    <property type="entry name" value="Translation elongation factor 2"/>
    <property type="match status" value="1"/>
</dbReference>
<comment type="caution">
    <text evidence="12">The sequence shown here is derived from an EMBL/GenBank/DDBJ whole genome shotgun (WGS) entry which is preliminary data.</text>
</comment>
<dbReference type="Pfam" id="PF00679">
    <property type="entry name" value="EFG_C"/>
    <property type="match status" value="1"/>
</dbReference>
<dbReference type="CDD" id="cd03713">
    <property type="entry name" value="EFG_mtEFG_C"/>
    <property type="match status" value="1"/>
</dbReference>
<dbReference type="Gene3D" id="2.40.30.10">
    <property type="entry name" value="Translation factors"/>
    <property type="match status" value="1"/>
</dbReference>
<dbReference type="Pfam" id="PF03764">
    <property type="entry name" value="EFG_IV"/>
    <property type="match status" value="1"/>
</dbReference>
<evidence type="ECO:0000256" key="3">
    <source>
        <dbReference type="ARBA" id="ARBA00017891"/>
    </source>
</evidence>
<protein>
    <recommendedName>
        <fullName evidence="3 10">Elongation factor 2</fullName>
        <shortName evidence="10">EF-2</shortName>
    </recommendedName>
</protein>
<dbReference type="Gene3D" id="3.30.70.870">
    <property type="entry name" value="Elongation Factor G (Translational Gtpase), domain 3"/>
    <property type="match status" value="1"/>
</dbReference>
<dbReference type="Gene3D" id="3.30.70.240">
    <property type="match status" value="1"/>
</dbReference>
<dbReference type="Pfam" id="PF22042">
    <property type="entry name" value="EF-G_D2"/>
    <property type="match status" value="1"/>
</dbReference>
<dbReference type="Proteomes" id="UP000683213">
    <property type="component" value="Unassembled WGS sequence"/>
</dbReference>
<dbReference type="GO" id="GO:0003924">
    <property type="term" value="F:GTPase activity"/>
    <property type="evidence" value="ECO:0007669"/>
    <property type="project" value="InterPro"/>
</dbReference>
<dbReference type="SUPFAM" id="SSF54980">
    <property type="entry name" value="EF-G C-terminal domain-like"/>
    <property type="match status" value="2"/>
</dbReference>
<dbReference type="SUPFAM" id="SSF50447">
    <property type="entry name" value="Translation proteins"/>
    <property type="match status" value="1"/>
</dbReference>
<feature type="binding site" evidence="10">
    <location>
        <begin position="148"/>
        <end position="151"/>
    </location>
    <ligand>
        <name>GTP</name>
        <dbReference type="ChEBI" id="CHEBI:37565"/>
    </ligand>
</feature>
<dbReference type="CDD" id="cd01681">
    <property type="entry name" value="aeEF2_snRNP_like_IV"/>
    <property type="match status" value="1"/>
</dbReference>
<dbReference type="InterPro" id="IPR014721">
    <property type="entry name" value="Ribsml_uS5_D2-typ_fold_subgr"/>
</dbReference>
<evidence type="ECO:0000256" key="6">
    <source>
        <dbReference type="ARBA" id="ARBA00022768"/>
    </source>
</evidence>
<dbReference type="Proteomes" id="UP000577419">
    <property type="component" value="Unassembled WGS sequence"/>
</dbReference>
<evidence type="ECO:0000256" key="4">
    <source>
        <dbReference type="ARBA" id="ARBA00022490"/>
    </source>
</evidence>
<dbReference type="NCBIfam" id="TIGR00490">
    <property type="entry name" value="aEF-2"/>
    <property type="match status" value="1"/>
</dbReference>
<dbReference type="NCBIfam" id="TIGR00231">
    <property type="entry name" value="small_GTP"/>
    <property type="match status" value="1"/>
</dbReference>
<dbReference type="InterPro" id="IPR005517">
    <property type="entry name" value="Transl_elong_EFG/EF2_IV"/>
</dbReference>
<keyword evidence="4 10" id="KW-0963">Cytoplasm</keyword>
<feature type="modified residue" description="Diphthamide" evidence="10">
    <location>
        <position position="597"/>
    </location>
</feature>
<reference evidence="13" key="2">
    <citation type="submission" date="2021-03" db="EMBL/GenBank/DDBJ databases">
        <authorList>
            <person name="Jaffe A."/>
        </authorList>
    </citation>
    <scope>NUCLEOTIDE SEQUENCE</scope>
    <source>
        <strain evidence="13">RIFCSPHIGHO2_01_FULL_GW2011_AR10_43_9</strain>
    </source>
</reference>
<dbReference type="InterPro" id="IPR000640">
    <property type="entry name" value="EFG_V-like"/>
</dbReference>
<dbReference type="SMART" id="SM00889">
    <property type="entry name" value="EFG_IV"/>
    <property type="match status" value="1"/>
</dbReference>
<dbReference type="PROSITE" id="PS51722">
    <property type="entry name" value="G_TR_2"/>
    <property type="match status" value="1"/>
</dbReference>
<evidence type="ECO:0000256" key="1">
    <source>
        <dbReference type="ARBA" id="ARBA00004496"/>
    </source>
</evidence>
<evidence type="ECO:0000256" key="2">
    <source>
        <dbReference type="ARBA" id="ARBA00005870"/>
    </source>
</evidence>
<dbReference type="SMART" id="SM00838">
    <property type="entry name" value="EFG_C"/>
    <property type="match status" value="1"/>
</dbReference>
<dbReference type="CDD" id="cd16268">
    <property type="entry name" value="EF2_II"/>
    <property type="match status" value="1"/>
</dbReference>
<dbReference type="Gene3D" id="3.40.50.300">
    <property type="entry name" value="P-loop containing nucleotide triphosphate hydrolases"/>
    <property type="match status" value="1"/>
</dbReference>
<evidence type="ECO:0000256" key="7">
    <source>
        <dbReference type="ARBA" id="ARBA00022917"/>
    </source>
</evidence>
<reference evidence="13" key="3">
    <citation type="submission" date="2021-05" db="EMBL/GenBank/DDBJ databases">
        <title>Protein family content uncovers lineage relationships and bacterial pathway maintenance mechanisms in DPANN archaea.</title>
        <authorList>
            <person name="Castelle C.J."/>
            <person name="Meheust R."/>
            <person name="Jaffe A.L."/>
            <person name="Seitz K."/>
            <person name="Gong X."/>
            <person name="Baker B.J."/>
            <person name="Banfield J.F."/>
        </authorList>
    </citation>
    <scope>NUCLEOTIDE SEQUENCE</scope>
    <source>
        <strain evidence="13">RIFCSPHIGHO2_01_FULL_GW2011_AR10_43_9</strain>
    </source>
</reference>
<dbReference type="InterPro" id="IPR020568">
    <property type="entry name" value="Ribosomal_Su5_D2-typ_SF"/>
</dbReference>
<reference evidence="14" key="1">
    <citation type="journal article" date="2020" name="bioRxiv">
        <title>A rank-normalized archaeal taxonomy based on genome phylogeny resolves widespread incomplete and uneven classifications.</title>
        <authorList>
            <person name="Rinke C."/>
            <person name="Chuvochina M."/>
            <person name="Mussig A.J."/>
            <person name="Chaumeil P.-A."/>
            <person name="Waite D.W."/>
            <person name="Whitman W.B."/>
            <person name="Parks D.H."/>
            <person name="Hugenholtz P."/>
        </authorList>
    </citation>
    <scope>NUCLEOTIDE SEQUENCE [LARGE SCALE GENOMIC DNA]</scope>
</reference>
<evidence type="ECO:0000256" key="5">
    <source>
        <dbReference type="ARBA" id="ARBA00022741"/>
    </source>
</evidence>
<dbReference type="SUPFAM" id="SSF52540">
    <property type="entry name" value="P-loop containing nucleoside triphosphate hydrolases"/>
    <property type="match status" value="1"/>
</dbReference>
<keyword evidence="5 10" id="KW-0547">Nucleotide-binding</keyword>
<feature type="domain" description="Tr-type G" evidence="11">
    <location>
        <begin position="19"/>
        <end position="260"/>
    </location>
</feature>
<dbReference type="EMBL" id="JAGVWF010000057">
    <property type="protein sequence ID" value="MBS3059569.1"/>
    <property type="molecule type" value="Genomic_DNA"/>
</dbReference>
<dbReference type="GO" id="GO:0003746">
    <property type="term" value="F:translation elongation factor activity"/>
    <property type="evidence" value="ECO:0007669"/>
    <property type="project" value="UniProtKB-UniRule"/>
</dbReference>
<dbReference type="InterPro" id="IPR027417">
    <property type="entry name" value="P-loop_NTPase"/>
</dbReference>
<dbReference type="Pfam" id="PF14492">
    <property type="entry name" value="EFG_III"/>
    <property type="match status" value="1"/>
</dbReference>
<feature type="binding site" evidence="10">
    <location>
        <begin position="94"/>
        <end position="98"/>
    </location>
    <ligand>
        <name>GTP</name>
        <dbReference type="ChEBI" id="CHEBI:37565"/>
    </ligand>
</feature>
<accession>A0A7J4IX04</accession>
<dbReference type="GO" id="GO:0005829">
    <property type="term" value="C:cytosol"/>
    <property type="evidence" value="ECO:0007669"/>
    <property type="project" value="TreeGrafter"/>
</dbReference>
<dbReference type="InterPro" id="IPR004543">
    <property type="entry name" value="Transl_elong_EFG/EF2_arc"/>
</dbReference>
<gene>
    <name evidence="10" type="primary">fusA</name>
    <name evidence="12" type="ORF">HA237_03030</name>
    <name evidence="13" type="ORF">J4224_04060</name>
</gene>
<dbReference type="GO" id="GO:1990904">
    <property type="term" value="C:ribonucleoprotein complex"/>
    <property type="evidence" value="ECO:0007669"/>
    <property type="project" value="TreeGrafter"/>
</dbReference>
<dbReference type="InterPro" id="IPR053905">
    <property type="entry name" value="EF-G-like_DII"/>
</dbReference>
<dbReference type="PANTHER" id="PTHR42908">
    <property type="entry name" value="TRANSLATION ELONGATION FACTOR-RELATED"/>
    <property type="match status" value="1"/>
</dbReference>
<dbReference type="InterPro" id="IPR035647">
    <property type="entry name" value="EFG_III/V"/>
</dbReference>
<evidence type="ECO:0000313" key="12">
    <source>
        <dbReference type="EMBL" id="HIH08317.1"/>
    </source>
</evidence>
<proteinExistence type="inferred from homology"/>
<name>A0A7J4IX04_9ARCH</name>
<dbReference type="HAMAP" id="MF_00054_A">
    <property type="entry name" value="EF_G_EF_2_A"/>
    <property type="match status" value="1"/>
</dbReference>
<dbReference type="InterPro" id="IPR035649">
    <property type="entry name" value="EFG_V"/>
</dbReference>
<dbReference type="PROSITE" id="PS00301">
    <property type="entry name" value="G_TR_1"/>
    <property type="match status" value="1"/>
</dbReference>
<dbReference type="InterPro" id="IPR009000">
    <property type="entry name" value="Transl_B-barrel_sf"/>
</dbReference>
<dbReference type="PANTHER" id="PTHR42908:SF3">
    <property type="entry name" value="ELONGATION FACTOR-LIKE GTPASE 1"/>
    <property type="match status" value="1"/>
</dbReference>
<dbReference type="InterPro" id="IPR000795">
    <property type="entry name" value="T_Tr_GTP-bd_dom"/>
</dbReference>
<evidence type="ECO:0000256" key="10">
    <source>
        <dbReference type="HAMAP-Rule" id="MF_00054"/>
    </source>
</evidence>
<comment type="function">
    <text evidence="9 10">Catalyzes the GTP-dependent ribosomal translocation step during translation elongation. During this step, the ribosome changes from the pre-translocational (PRE) to the post-translocational (POST) state as the newly formed A-site-bound peptidyl-tRNA and P-site-bound deacylated tRNA move to the P and E sites, respectively. Catalyzes the coordinated movement of the two tRNA molecules, the mRNA and conformational changes in the ribosome.</text>
</comment>
<dbReference type="InterPro" id="IPR041095">
    <property type="entry name" value="EFG_II"/>
</dbReference>
<dbReference type="PRINTS" id="PR00315">
    <property type="entry name" value="ELONGATNFCT"/>
</dbReference>
<organism evidence="12 14">
    <name type="scientific">Candidatus Iainarchaeum sp</name>
    <dbReference type="NCBI Taxonomy" id="3101447"/>
    <lineage>
        <taxon>Archaea</taxon>
        <taxon>Candidatus Iainarchaeota</taxon>
        <taxon>Candidatus Iainarchaeia</taxon>
        <taxon>Candidatus Iainarchaeales</taxon>
        <taxon>Candidatus Iainarchaeaceae</taxon>
        <taxon>Candidatus Iainarchaeum</taxon>
    </lineage>
</organism>
<dbReference type="CDD" id="cd16261">
    <property type="entry name" value="EF2_snRNP_III"/>
    <property type="match status" value="1"/>
</dbReference>
<dbReference type="Gene3D" id="3.30.230.10">
    <property type="match status" value="1"/>
</dbReference>
<comment type="caution">
    <text evidence="10">Lacks conserved residue(s) required for the propagation of feature annotation.</text>
</comment>
<dbReference type="Pfam" id="PF00009">
    <property type="entry name" value="GTP_EFTU"/>
    <property type="match status" value="1"/>
</dbReference>
<dbReference type="GO" id="GO:0005525">
    <property type="term" value="F:GTP binding"/>
    <property type="evidence" value="ECO:0007669"/>
    <property type="project" value="UniProtKB-UniRule"/>
</dbReference>
<evidence type="ECO:0000313" key="14">
    <source>
        <dbReference type="Proteomes" id="UP000577419"/>
    </source>
</evidence>
<keyword evidence="7 10" id="KW-0648">Protein biosynthesis</keyword>
<dbReference type="InterPro" id="IPR005225">
    <property type="entry name" value="Small_GTP-bd"/>
</dbReference>